<accession>A0A1I1CPC6</accession>
<dbReference type="Proteomes" id="UP000243799">
    <property type="component" value="Unassembled WGS sequence"/>
</dbReference>
<keyword evidence="1" id="KW-0812">Transmembrane</keyword>
<reference evidence="3" key="1">
    <citation type="submission" date="2016-10" db="EMBL/GenBank/DDBJ databases">
        <authorList>
            <person name="Varghese N."/>
            <person name="Submissions S."/>
        </authorList>
    </citation>
    <scope>NUCLEOTIDE SEQUENCE [LARGE SCALE GENOMIC DNA]</scope>
    <source>
        <strain evidence="3">CGMCC 4.3568</strain>
    </source>
</reference>
<keyword evidence="1" id="KW-1133">Transmembrane helix</keyword>
<feature type="transmembrane region" description="Helical" evidence="1">
    <location>
        <begin position="68"/>
        <end position="86"/>
    </location>
</feature>
<feature type="transmembrane region" description="Helical" evidence="1">
    <location>
        <begin position="93"/>
        <end position="114"/>
    </location>
</feature>
<proteinExistence type="predicted"/>
<evidence type="ECO:0000256" key="1">
    <source>
        <dbReference type="SAM" id="Phobius"/>
    </source>
</evidence>
<dbReference type="Pfam" id="PF17197">
    <property type="entry name" value="DUF5134"/>
    <property type="match status" value="1"/>
</dbReference>
<evidence type="ECO:0000313" key="3">
    <source>
        <dbReference type="Proteomes" id="UP000243799"/>
    </source>
</evidence>
<dbReference type="AlphaFoldDB" id="A0A1I1CPC6"/>
<keyword evidence="1" id="KW-0472">Membrane</keyword>
<dbReference type="EMBL" id="FOKG01000031">
    <property type="protein sequence ID" value="SFB62748.1"/>
    <property type="molecule type" value="Genomic_DNA"/>
</dbReference>
<organism evidence="2 3">
    <name type="scientific">Amycolatopsis marina</name>
    <dbReference type="NCBI Taxonomy" id="490629"/>
    <lineage>
        <taxon>Bacteria</taxon>
        <taxon>Bacillati</taxon>
        <taxon>Actinomycetota</taxon>
        <taxon>Actinomycetes</taxon>
        <taxon>Pseudonocardiales</taxon>
        <taxon>Pseudonocardiaceae</taxon>
        <taxon>Amycolatopsis</taxon>
    </lineage>
</organism>
<sequence length="186" mass="20347">MTHSALLPDWLRMGWIIASCAVAAVHLRHVWTMTGQRRYWHVGHVLMSVGMAYMYLPHSAHIVSTETGTALYAAATIAAVVAAAVFRARHGVLNPLWIVVAIEMAVMVYMFLPMHTQSPMLSYLLAVYLAGVGTVWALGKWDRHYLSGHHPTMGQTASLAVRATAPALRGSLVTMSGAMTYMLLAM</sequence>
<keyword evidence="3" id="KW-1185">Reference proteome</keyword>
<feature type="transmembrane region" description="Helical" evidence="1">
    <location>
        <begin position="38"/>
        <end position="56"/>
    </location>
</feature>
<evidence type="ECO:0000313" key="2">
    <source>
        <dbReference type="EMBL" id="SFB62748.1"/>
    </source>
</evidence>
<evidence type="ECO:0008006" key="4">
    <source>
        <dbReference type="Google" id="ProtNLM"/>
    </source>
</evidence>
<dbReference type="OrthoDB" id="5185426at2"/>
<feature type="transmembrane region" description="Helical" evidence="1">
    <location>
        <begin position="12"/>
        <end position="31"/>
    </location>
</feature>
<dbReference type="InterPro" id="IPR033458">
    <property type="entry name" value="DUF5134"/>
</dbReference>
<gene>
    <name evidence="2" type="ORF">SAMN05216266_13151</name>
</gene>
<feature type="transmembrane region" description="Helical" evidence="1">
    <location>
        <begin position="120"/>
        <end position="138"/>
    </location>
</feature>
<protein>
    <recommendedName>
        <fullName evidence="4">DUF5134 domain-containing protein</fullName>
    </recommendedName>
</protein>
<dbReference type="RefSeq" id="WP_143101961.1">
    <property type="nucleotide sequence ID" value="NZ_FOKG01000031.1"/>
</dbReference>
<name>A0A1I1CPC6_9PSEU</name>